<evidence type="ECO:0008006" key="2">
    <source>
        <dbReference type="Google" id="ProtNLM"/>
    </source>
</evidence>
<dbReference type="EMBL" id="VSSQ01001572">
    <property type="protein sequence ID" value="MPM09462.1"/>
    <property type="molecule type" value="Genomic_DNA"/>
</dbReference>
<sequence length="494" mass="56914">MNIIKKVLLLGIIFIFTIITGCSKVNGKDTQAIKAPYNNDLQIEGIWNIDYINIIDNEIENKNEVLDLEDSQINISNKDITILNKTYINPKYKLKIVDKTYTLSYEFNLKLEDLVDEGSKFDVISIIDSNTIIGEFILIDESNGYLFYDGLILKLIKKDSSPKKTEIISSEVKEDEVLEDYNSAVGVMLGMKTPRRLMDDGNYTNEEYKTLWISFKNGTLQPIIEKNNIIFPRMSGIWSISSEIINNDINHHIEYLTAKPLDGREEDQLLERETTNVYKNINFVSNDYISIEKYEGDNFKNKFPIYQTVPIDNINSRNGLNIEEIYNIDSKEKYKKEFNQTIDTLPDEKKDLLDININYSNFTIKRIEGKWSLVGNIPAIDNNNDGIEYRISISPSKKILNYDTLLVSWRDLIDDFPFIKDIYTAPTGRIAIIVFSDKISVYEMEDRNIKGSPLMNIQLSDGEEVIMAEWASGSYVDSWAKAFKDGKQTSMEDE</sequence>
<gene>
    <name evidence="1" type="ORF">SDC9_55780</name>
</gene>
<dbReference type="PROSITE" id="PS51257">
    <property type="entry name" value="PROKAR_LIPOPROTEIN"/>
    <property type="match status" value="1"/>
</dbReference>
<organism evidence="1">
    <name type="scientific">bioreactor metagenome</name>
    <dbReference type="NCBI Taxonomy" id="1076179"/>
    <lineage>
        <taxon>unclassified sequences</taxon>
        <taxon>metagenomes</taxon>
        <taxon>ecological metagenomes</taxon>
    </lineage>
</organism>
<name>A0A644X015_9ZZZZ</name>
<protein>
    <recommendedName>
        <fullName evidence="2">Lipoprotein</fullName>
    </recommendedName>
</protein>
<comment type="caution">
    <text evidence="1">The sequence shown here is derived from an EMBL/GenBank/DDBJ whole genome shotgun (WGS) entry which is preliminary data.</text>
</comment>
<proteinExistence type="predicted"/>
<dbReference type="AlphaFoldDB" id="A0A644X015"/>
<reference evidence="1" key="1">
    <citation type="submission" date="2019-08" db="EMBL/GenBank/DDBJ databases">
        <authorList>
            <person name="Kucharzyk K."/>
            <person name="Murdoch R.W."/>
            <person name="Higgins S."/>
            <person name="Loffler F."/>
        </authorList>
    </citation>
    <scope>NUCLEOTIDE SEQUENCE</scope>
</reference>
<accession>A0A644X015</accession>
<evidence type="ECO:0000313" key="1">
    <source>
        <dbReference type="EMBL" id="MPM09462.1"/>
    </source>
</evidence>